<dbReference type="PROSITE" id="PS00455">
    <property type="entry name" value="AMP_BINDING"/>
    <property type="match status" value="1"/>
</dbReference>
<feature type="transmembrane region" description="Helical" evidence="2">
    <location>
        <begin position="732"/>
        <end position="752"/>
    </location>
</feature>
<evidence type="ECO:0000259" key="3">
    <source>
        <dbReference type="Pfam" id="PF00501"/>
    </source>
</evidence>
<gene>
    <name evidence="4" type="ORF">BD410DRAFT_723437</name>
</gene>
<feature type="transmembrane region" description="Helical" evidence="2">
    <location>
        <begin position="702"/>
        <end position="720"/>
    </location>
</feature>
<dbReference type="VEuPathDB" id="FungiDB:BD410DRAFT_723437"/>
<feature type="transmembrane region" description="Helical" evidence="2">
    <location>
        <begin position="652"/>
        <end position="672"/>
    </location>
</feature>
<evidence type="ECO:0000313" key="5">
    <source>
        <dbReference type="Proteomes" id="UP000294933"/>
    </source>
</evidence>
<keyword evidence="2" id="KW-0812">Transmembrane</keyword>
<feature type="region of interest" description="Disordered" evidence="1">
    <location>
        <begin position="521"/>
        <end position="540"/>
    </location>
</feature>
<dbReference type="Proteomes" id="UP000294933">
    <property type="component" value="Unassembled WGS sequence"/>
</dbReference>
<dbReference type="InterPro" id="IPR010071">
    <property type="entry name" value="AA_adenyl_dom"/>
</dbReference>
<keyword evidence="2" id="KW-0472">Membrane</keyword>
<dbReference type="InterPro" id="IPR020845">
    <property type="entry name" value="AMP-binding_CS"/>
</dbReference>
<organism evidence="4 5">
    <name type="scientific">Rickenella mellea</name>
    <dbReference type="NCBI Taxonomy" id="50990"/>
    <lineage>
        <taxon>Eukaryota</taxon>
        <taxon>Fungi</taxon>
        <taxon>Dikarya</taxon>
        <taxon>Basidiomycota</taxon>
        <taxon>Agaricomycotina</taxon>
        <taxon>Agaricomycetes</taxon>
        <taxon>Hymenochaetales</taxon>
        <taxon>Rickenellaceae</taxon>
        <taxon>Rickenella</taxon>
    </lineage>
</organism>
<feature type="transmembrane region" description="Helical" evidence="2">
    <location>
        <begin position="832"/>
        <end position="854"/>
    </location>
</feature>
<evidence type="ECO:0000256" key="1">
    <source>
        <dbReference type="SAM" id="MobiDB-lite"/>
    </source>
</evidence>
<feature type="domain" description="AMP-dependent synthetase/ligase" evidence="3">
    <location>
        <begin position="42"/>
        <end position="379"/>
    </location>
</feature>
<protein>
    <submittedName>
        <fullName evidence="4">Nonribosomal peptide synthetase 12</fullName>
    </submittedName>
</protein>
<feature type="region of interest" description="Disordered" evidence="1">
    <location>
        <begin position="586"/>
        <end position="615"/>
    </location>
</feature>
<dbReference type="AlphaFoldDB" id="A0A4Y7Q3M0"/>
<dbReference type="SUPFAM" id="SSF56801">
    <property type="entry name" value="Acetyl-CoA synthetase-like"/>
    <property type="match status" value="1"/>
</dbReference>
<dbReference type="STRING" id="50990.A0A4Y7Q3M0"/>
<dbReference type="InterPro" id="IPR052979">
    <property type="entry name" value="Adenylate-forming_domain"/>
</dbReference>
<dbReference type="OrthoDB" id="408177at2759"/>
<name>A0A4Y7Q3M0_9AGAM</name>
<proteinExistence type="predicted"/>
<dbReference type="InterPro" id="IPR042099">
    <property type="entry name" value="ANL_N_sf"/>
</dbReference>
<dbReference type="EMBL" id="ML170176">
    <property type="protein sequence ID" value="TDL22237.1"/>
    <property type="molecule type" value="Genomic_DNA"/>
</dbReference>
<dbReference type="NCBIfam" id="TIGR01733">
    <property type="entry name" value="AA-adenyl-dom"/>
    <property type="match status" value="1"/>
</dbReference>
<dbReference type="InterPro" id="IPR045851">
    <property type="entry name" value="AMP-bd_C_sf"/>
</dbReference>
<evidence type="ECO:0000313" key="4">
    <source>
        <dbReference type="EMBL" id="TDL22237.1"/>
    </source>
</evidence>
<dbReference type="PANTHER" id="PTHR33927:SF5">
    <property type="entry name" value="ENZYME, PUTATIVE (AFU_ORTHOLOGUE AFUA_8G01222)-RELATED"/>
    <property type="match status" value="1"/>
</dbReference>
<feature type="transmembrane region" description="Helical" evidence="2">
    <location>
        <begin position="802"/>
        <end position="820"/>
    </location>
</feature>
<feature type="compositionally biased region" description="Polar residues" evidence="1">
    <location>
        <begin position="586"/>
        <end position="606"/>
    </location>
</feature>
<feature type="transmembrane region" description="Helical" evidence="2">
    <location>
        <begin position="764"/>
        <end position="786"/>
    </location>
</feature>
<sequence length="1062" mass="115867">MGDHFLDYGTLSCLSAEDRVKFLQYGFGAVEAAPFGCVHHAFEHHAKLYPSSVAVEHLGHKITYAELDRKANCLAHQLRSLGVQPGSRICLLVQRSIAMVIGIVAILKAGGQYVPLDGGIVTQSTLEYVIEDSGAAVVVVLQEYAERVAHMSGLITVVLERYIEATCNLAGMGCAKPLDLSTPDDGVYVIYTSGTTGKPKGVDVLHSNVTNLVCLAPGNVGMAPGRRVAQLLNVAFDMCAWEVLGSLCNGCTLCIRGKTAKEWSTVMKSVDIVISTPTILGQHDPANYPNIKFVATAGEVCPQPLADRWGQSAQYFNSCGPTEITIVNTVQPHTPGETITIGRPTANNNVYILDDGMRPVPIGEMGTMWAGGAGVTRGYVNNPAKTSERYKLDPFLNNGSIMFNTGDLGRWRPDGKLEHLGRIDDQVKIKGFRVELDGVSAAMETCLGVDVAAALLIDNELWGFFTPDTVAIDDVKVATAKIQPYYAVPSHYRGLPSFPKTSNGKTDKRVLRQIALGDASGSSSSLVLQPSRKANGVSSTTQIPESKKVVRIDIISVALAAESAATLVPPLPIYQRYSSNHTTMSFPSVSFPSRPQSVKSDNSSAHASDETVEVSSAVEKGSLSWEGYEDEKVPNKTQRKPVRNLRHIVFTLYRRLFGVVFCVNVAILIATLVRGNMNAEYLGKIVVANLFCAVLMRQDYVVNAFFTVFCAVPTSWPLSIRRICARVYHIGGLHSGCAISGVMWLVLFTIQATIEMAHGGKTSVATVAVTYCILFLLIGIVLFAYPKVRSVAHDRFERTHRFLGWSATLLVWCQVVLLINDYRPLGQTLGQALVTSPVFWLVCIMTSSIILPWVRLRKVPVRAEVLSSHAVRLYFDYVTPIPGTFTRISESPLLEWHGFATVPEPGMKGYSLVVSKAGDWTTKQIQNPPKELWVRGIPTCGVLRIVPLFKRLVFVATGSGIGPCAPCILEQRVPIRLLWTSPNVRQTFGDKLVDSILAASPNAVVYDTRVHGKPDMIKLTHRLVREFNAEAVCVISNQKLTQKIVYGMMSRGIPAFGAIWDS</sequence>
<dbReference type="PANTHER" id="PTHR33927">
    <property type="entry name" value="TRANSMEMBRANE PROTEIN"/>
    <property type="match status" value="1"/>
</dbReference>
<dbReference type="FunFam" id="3.40.50.980:FF:000001">
    <property type="entry name" value="Non-ribosomal peptide synthetase"/>
    <property type="match status" value="1"/>
</dbReference>
<keyword evidence="5" id="KW-1185">Reference proteome</keyword>
<dbReference type="Gene3D" id="3.40.50.12780">
    <property type="entry name" value="N-terminal domain of ligase-like"/>
    <property type="match status" value="1"/>
</dbReference>
<dbReference type="Pfam" id="PF00501">
    <property type="entry name" value="AMP-binding"/>
    <property type="match status" value="1"/>
</dbReference>
<keyword evidence="2" id="KW-1133">Transmembrane helix</keyword>
<evidence type="ECO:0000256" key="2">
    <source>
        <dbReference type="SAM" id="Phobius"/>
    </source>
</evidence>
<feature type="transmembrane region" description="Helical" evidence="2">
    <location>
        <begin position="679"/>
        <end position="696"/>
    </location>
</feature>
<dbReference type="Gene3D" id="3.30.300.30">
    <property type="match status" value="1"/>
</dbReference>
<reference evidence="4 5" key="1">
    <citation type="submission" date="2018-06" db="EMBL/GenBank/DDBJ databases">
        <title>A transcriptomic atlas of mushroom development highlights an independent origin of complex multicellularity.</title>
        <authorList>
            <consortium name="DOE Joint Genome Institute"/>
            <person name="Krizsan K."/>
            <person name="Almasi E."/>
            <person name="Merenyi Z."/>
            <person name="Sahu N."/>
            <person name="Viragh M."/>
            <person name="Koszo T."/>
            <person name="Mondo S."/>
            <person name="Kiss B."/>
            <person name="Balint B."/>
            <person name="Kues U."/>
            <person name="Barry K."/>
            <person name="Hegedus J.C."/>
            <person name="Henrissat B."/>
            <person name="Johnson J."/>
            <person name="Lipzen A."/>
            <person name="Ohm R."/>
            <person name="Nagy I."/>
            <person name="Pangilinan J."/>
            <person name="Yan J."/>
            <person name="Xiong Y."/>
            <person name="Grigoriev I.V."/>
            <person name="Hibbett D.S."/>
            <person name="Nagy L.G."/>
        </authorList>
    </citation>
    <scope>NUCLEOTIDE SEQUENCE [LARGE SCALE GENOMIC DNA]</scope>
    <source>
        <strain evidence="4 5">SZMC22713</strain>
    </source>
</reference>
<dbReference type="InterPro" id="IPR000873">
    <property type="entry name" value="AMP-dep_synth/lig_dom"/>
</dbReference>
<accession>A0A4Y7Q3M0</accession>